<evidence type="ECO:0000313" key="2">
    <source>
        <dbReference type="EMBL" id="GAV09474.1"/>
    </source>
</evidence>
<comment type="caution">
    <text evidence="2">The sequence shown here is derived from an EMBL/GenBank/DDBJ whole genome shotgun (WGS) entry which is preliminary data.</text>
</comment>
<feature type="compositionally biased region" description="Polar residues" evidence="1">
    <location>
        <begin position="66"/>
        <end position="76"/>
    </location>
</feature>
<name>A0A1D1WBE8_RAMVA</name>
<evidence type="ECO:0000313" key="3">
    <source>
        <dbReference type="Proteomes" id="UP000186922"/>
    </source>
</evidence>
<organism evidence="2 3">
    <name type="scientific">Ramazzottius varieornatus</name>
    <name type="common">Water bear</name>
    <name type="synonym">Tardigrade</name>
    <dbReference type="NCBI Taxonomy" id="947166"/>
    <lineage>
        <taxon>Eukaryota</taxon>
        <taxon>Metazoa</taxon>
        <taxon>Ecdysozoa</taxon>
        <taxon>Tardigrada</taxon>
        <taxon>Eutardigrada</taxon>
        <taxon>Parachela</taxon>
        <taxon>Hypsibioidea</taxon>
        <taxon>Ramazzottiidae</taxon>
        <taxon>Ramazzottius</taxon>
    </lineage>
</organism>
<sequence length="97" mass="10497">MDAPEVGGVMGDNKKVIPNIGEEDGLGAALTSSTRRARQLKPPSLLQVRRATPVYEWNPCDGHQGANDTGKGSNQKHGPARASNREQRMQSNTDKDE</sequence>
<accession>A0A1D1WBE8</accession>
<dbReference type="EMBL" id="BDGG01000023">
    <property type="protein sequence ID" value="GAV09474.1"/>
    <property type="molecule type" value="Genomic_DNA"/>
</dbReference>
<proteinExistence type="predicted"/>
<reference evidence="2 3" key="1">
    <citation type="journal article" date="2016" name="Nat. Commun.">
        <title>Extremotolerant tardigrade genome and improved radiotolerance of human cultured cells by tardigrade-unique protein.</title>
        <authorList>
            <person name="Hashimoto T."/>
            <person name="Horikawa D.D."/>
            <person name="Saito Y."/>
            <person name="Kuwahara H."/>
            <person name="Kozuka-Hata H."/>
            <person name="Shin-I T."/>
            <person name="Minakuchi Y."/>
            <person name="Ohishi K."/>
            <person name="Motoyama A."/>
            <person name="Aizu T."/>
            <person name="Enomoto A."/>
            <person name="Kondo K."/>
            <person name="Tanaka S."/>
            <person name="Hara Y."/>
            <person name="Koshikawa S."/>
            <person name="Sagara H."/>
            <person name="Miura T."/>
            <person name="Yokobori S."/>
            <person name="Miyagawa K."/>
            <person name="Suzuki Y."/>
            <person name="Kubo T."/>
            <person name="Oyama M."/>
            <person name="Kohara Y."/>
            <person name="Fujiyama A."/>
            <person name="Arakawa K."/>
            <person name="Katayama T."/>
            <person name="Toyoda A."/>
            <person name="Kunieda T."/>
        </authorList>
    </citation>
    <scope>NUCLEOTIDE SEQUENCE [LARGE SCALE GENOMIC DNA]</scope>
    <source>
        <strain evidence="2 3">YOKOZUNA-1</strain>
    </source>
</reference>
<dbReference type="Proteomes" id="UP000186922">
    <property type="component" value="Unassembled WGS sequence"/>
</dbReference>
<evidence type="ECO:0000256" key="1">
    <source>
        <dbReference type="SAM" id="MobiDB-lite"/>
    </source>
</evidence>
<gene>
    <name evidence="2" type="primary">RvY_19013-1</name>
    <name evidence="2" type="synonym">RvY_19013.1</name>
    <name evidence="2" type="ORF">RvY_19013</name>
</gene>
<protein>
    <submittedName>
        <fullName evidence="2">Uncharacterized protein</fullName>
    </submittedName>
</protein>
<feature type="region of interest" description="Disordered" evidence="1">
    <location>
        <begin position="56"/>
        <end position="97"/>
    </location>
</feature>
<keyword evidence="3" id="KW-1185">Reference proteome</keyword>
<feature type="region of interest" description="Disordered" evidence="1">
    <location>
        <begin position="1"/>
        <end position="41"/>
    </location>
</feature>
<dbReference type="AlphaFoldDB" id="A0A1D1WBE8"/>